<dbReference type="STRING" id="1123367.GCA_000621305_02689"/>
<dbReference type="Proteomes" id="UP000013232">
    <property type="component" value="Unassembled WGS sequence"/>
</dbReference>
<dbReference type="RefSeq" id="WP_004342323.1">
    <property type="nucleotide sequence ID" value="NZ_AMXE01000072.1"/>
</dbReference>
<sequence length="210" mass="22871">MSDALKVLSLLRRRPGLDAAGFSLHWRTTHKEHALTLVRAGFFRGYVQNHAHETQPEGLESAADGMPELWIDDLSALERLAASREYCEGAGPDEANFVQPPVLSCIARERVLTGLRHADLPAGAVKLILLAMRPPGRPPARFEAGWLAGEDGWWAPAHAPLRLTRQVAVETGTPSPFDGADCSWWPDAAAAQQAWRAAAAHARRIAGPLR</sequence>
<accession>N6YT42</accession>
<dbReference type="SUPFAM" id="SSF54909">
    <property type="entry name" value="Dimeric alpha+beta barrel"/>
    <property type="match status" value="1"/>
</dbReference>
<evidence type="ECO:0000259" key="1">
    <source>
        <dbReference type="Pfam" id="PF07110"/>
    </source>
</evidence>
<evidence type="ECO:0000313" key="3">
    <source>
        <dbReference type="Proteomes" id="UP000013232"/>
    </source>
</evidence>
<dbReference type="EMBL" id="AMXE01000072">
    <property type="protein sequence ID" value="ENO85557.1"/>
    <property type="molecule type" value="Genomic_DNA"/>
</dbReference>
<proteinExistence type="predicted"/>
<keyword evidence="3" id="KW-1185">Reference proteome</keyword>
<organism evidence="2 3">
    <name type="scientific">Thauera linaloolentis (strain DSM 12138 / JCM 21573 / CCUG 41526 / CIP 105981 / IAM 15112 / NBRC 102519 / 47Lol)</name>
    <dbReference type="NCBI Taxonomy" id="1123367"/>
    <lineage>
        <taxon>Bacteria</taxon>
        <taxon>Pseudomonadati</taxon>
        <taxon>Pseudomonadota</taxon>
        <taxon>Betaproteobacteria</taxon>
        <taxon>Rhodocyclales</taxon>
        <taxon>Zoogloeaceae</taxon>
        <taxon>Thauera</taxon>
    </lineage>
</organism>
<protein>
    <submittedName>
        <fullName evidence="2">Ethyl tert-butyl ether degradation EthD</fullName>
    </submittedName>
</protein>
<reference evidence="2 3" key="1">
    <citation type="submission" date="2012-09" db="EMBL/GenBank/DDBJ databases">
        <title>Draft Genome Sequences of 6 Strains from Genus Thauera.</title>
        <authorList>
            <person name="Liu B."/>
            <person name="Shapleigh J.P."/>
            <person name="Frostegard A.H."/>
        </authorList>
    </citation>
    <scope>NUCLEOTIDE SEQUENCE [LARGE SCALE GENOMIC DNA]</scope>
    <source>
        <strain evidence="3">47Lol / DSM 12138</strain>
    </source>
</reference>
<dbReference type="InterPro" id="IPR009799">
    <property type="entry name" value="EthD_dom"/>
</dbReference>
<dbReference type="AlphaFoldDB" id="N6YT42"/>
<evidence type="ECO:0000313" key="2">
    <source>
        <dbReference type="EMBL" id="ENO85557.1"/>
    </source>
</evidence>
<dbReference type="Gene3D" id="3.30.70.100">
    <property type="match status" value="1"/>
</dbReference>
<dbReference type="OrthoDB" id="8611253at2"/>
<dbReference type="GO" id="GO:0016491">
    <property type="term" value="F:oxidoreductase activity"/>
    <property type="evidence" value="ECO:0007669"/>
    <property type="project" value="InterPro"/>
</dbReference>
<gene>
    <name evidence="2" type="ORF">C666_15035</name>
</gene>
<dbReference type="InterPro" id="IPR011008">
    <property type="entry name" value="Dimeric_a/b-barrel"/>
</dbReference>
<comment type="caution">
    <text evidence="2">The sequence shown here is derived from an EMBL/GenBank/DDBJ whole genome shotgun (WGS) entry which is preliminary data.</text>
</comment>
<feature type="domain" description="EthD" evidence="1">
    <location>
        <begin position="14"/>
        <end position="100"/>
    </location>
</feature>
<name>N6YT42_THAL4</name>
<dbReference type="Pfam" id="PF07110">
    <property type="entry name" value="EthD"/>
    <property type="match status" value="1"/>
</dbReference>
<dbReference type="eggNOG" id="ENOG503220G">
    <property type="taxonomic scope" value="Bacteria"/>
</dbReference>
<feature type="non-terminal residue" evidence="2">
    <location>
        <position position="210"/>
    </location>
</feature>